<dbReference type="GO" id="GO:0005829">
    <property type="term" value="C:cytosol"/>
    <property type="evidence" value="ECO:0007669"/>
    <property type="project" value="TreeGrafter"/>
</dbReference>
<dbReference type="PROSITE" id="PS50235">
    <property type="entry name" value="USP_3"/>
    <property type="match status" value="1"/>
</dbReference>
<evidence type="ECO:0000256" key="5">
    <source>
        <dbReference type="ARBA" id="ARBA00022801"/>
    </source>
</evidence>
<evidence type="ECO:0000313" key="10">
    <source>
        <dbReference type="EMBL" id="KAG9246848.1"/>
    </source>
</evidence>
<dbReference type="Gene3D" id="3.90.70.10">
    <property type="entry name" value="Cysteine proteinases"/>
    <property type="match status" value="1"/>
</dbReference>
<feature type="compositionally biased region" description="Gly residues" evidence="7">
    <location>
        <begin position="18"/>
        <end position="34"/>
    </location>
</feature>
<dbReference type="Pfam" id="PF00443">
    <property type="entry name" value="UCH"/>
    <property type="match status" value="1"/>
</dbReference>
<feature type="compositionally biased region" description="Polar residues" evidence="7">
    <location>
        <begin position="251"/>
        <end position="262"/>
    </location>
</feature>
<evidence type="ECO:0000259" key="9">
    <source>
        <dbReference type="PROSITE" id="PS50235"/>
    </source>
</evidence>
<feature type="region of interest" description="Disordered" evidence="7">
    <location>
        <begin position="244"/>
        <end position="344"/>
    </location>
</feature>
<dbReference type="InterPro" id="IPR050164">
    <property type="entry name" value="Peptidase_C19"/>
</dbReference>
<feature type="region of interest" description="Disordered" evidence="7">
    <location>
        <begin position="220"/>
        <end position="239"/>
    </location>
</feature>
<comment type="catalytic activity">
    <reaction evidence="1">
        <text>Thiol-dependent hydrolysis of ester, thioester, amide, peptide and isopeptide bonds formed by the C-terminal Gly of ubiquitin (a 76-residue protein attached to proteins as an intracellular targeting signal).</text>
        <dbReference type="EC" id="3.4.19.12"/>
    </reaction>
</comment>
<dbReference type="SUPFAM" id="SSF54001">
    <property type="entry name" value="Cysteine proteinases"/>
    <property type="match status" value="1"/>
</dbReference>
<accession>A0A9P7Z764</accession>
<gene>
    <name evidence="10" type="ORF">BJ878DRAFT_249964</name>
</gene>
<feature type="domain" description="Rhodanese" evidence="8">
    <location>
        <begin position="395"/>
        <end position="516"/>
    </location>
</feature>
<dbReference type="PROSITE" id="PS50206">
    <property type="entry name" value="RHODANESE_3"/>
    <property type="match status" value="1"/>
</dbReference>
<comment type="caution">
    <text evidence="10">The sequence shown here is derived from an EMBL/GenBank/DDBJ whole genome shotgun (WGS) entry which is preliminary data.</text>
</comment>
<evidence type="ECO:0000313" key="11">
    <source>
        <dbReference type="Proteomes" id="UP000887226"/>
    </source>
</evidence>
<dbReference type="PANTHER" id="PTHR24006:SF687">
    <property type="entry name" value="UBIQUITIN CARBOXYL-TERMINAL HYDROLASE 10"/>
    <property type="match status" value="1"/>
</dbReference>
<dbReference type="GO" id="GO:0016579">
    <property type="term" value="P:protein deubiquitination"/>
    <property type="evidence" value="ECO:0007669"/>
    <property type="project" value="InterPro"/>
</dbReference>
<proteinExistence type="predicted"/>
<dbReference type="Proteomes" id="UP000887226">
    <property type="component" value="Unassembled WGS sequence"/>
</dbReference>
<evidence type="ECO:0000256" key="6">
    <source>
        <dbReference type="ARBA" id="ARBA00022807"/>
    </source>
</evidence>
<dbReference type="Gene3D" id="3.40.250.10">
    <property type="entry name" value="Rhodanese-like domain"/>
    <property type="match status" value="1"/>
</dbReference>
<keyword evidence="5" id="KW-0378">Hydrolase</keyword>
<feature type="region of interest" description="Disordered" evidence="7">
    <location>
        <begin position="150"/>
        <end position="208"/>
    </location>
</feature>
<dbReference type="InterPro" id="IPR038765">
    <property type="entry name" value="Papain-like_cys_pep_sf"/>
</dbReference>
<dbReference type="EC" id="3.4.19.12" evidence="2"/>
<dbReference type="InterPro" id="IPR001394">
    <property type="entry name" value="Peptidase_C19_UCH"/>
</dbReference>
<feature type="domain" description="USP" evidence="9">
    <location>
        <begin position="620"/>
        <end position="1029"/>
    </location>
</feature>
<reference evidence="10" key="1">
    <citation type="journal article" date="2021" name="IMA Fungus">
        <title>Genomic characterization of three marine fungi, including Emericellopsis atlantica sp. nov. with signatures of a generalist lifestyle and marine biomass degradation.</title>
        <authorList>
            <person name="Hagestad O.C."/>
            <person name="Hou L."/>
            <person name="Andersen J.H."/>
            <person name="Hansen E.H."/>
            <person name="Altermark B."/>
            <person name="Li C."/>
            <person name="Kuhnert E."/>
            <person name="Cox R.J."/>
            <person name="Crous P.W."/>
            <person name="Spatafora J.W."/>
            <person name="Lail K."/>
            <person name="Amirebrahimi M."/>
            <person name="Lipzen A."/>
            <person name="Pangilinan J."/>
            <person name="Andreopoulos W."/>
            <person name="Hayes R.D."/>
            <person name="Ng V."/>
            <person name="Grigoriev I.V."/>
            <person name="Jackson S.A."/>
            <person name="Sutton T.D.S."/>
            <person name="Dobson A.D.W."/>
            <person name="Rama T."/>
        </authorList>
    </citation>
    <scope>NUCLEOTIDE SEQUENCE</scope>
    <source>
        <strain evidence="10">TRa3180A</strain>
    </source>
</reference>
<dbReference type="InterPro" id="IPR028889">
    <property type="entry name" value="USP"/>
</dbReference>
<dbReference type="InterPro" id="IPR036873">
    <property type="entry name" value="Rhodanese-like_dom_sf"/>
</dbReference>
<dbReference type="GO" id="GO:0006508">
    <property type="term" value="P:proteolysis"/>
    <property type="evidence" value="ECO:0007669"/>
    <property type="project" value="UniProtKB-KW"/>
</dbReference>
<keyword evidence="11" id="KW-1185">Reference proteome</keyword>
<organism evidence="10 11">
    <name type="scientific">Calycina marina</name>
    <dbReference type="NCBI Taxonomy" id="1763456"/>
    <lineage>
        <taxon>Eukaryota</taxon>
        <taxon>Fungi</taxon>
        <taxon>Dikarya</taxon>
        <taxon>Ascomycota</taxon>
        <taxon>Pezizomycotina</taxon>
        <taxon>Leotiomycetes</taxon>
        <taxon>Helotiales</taxon>
        <taxon>Pezizellaceae</taxon>
        <taxon>Calycina</taxon>
    </lineage>
</organism>
<evidence type="ECO:0000256" key="7">
    <source>
        <dbReference type="SAM" id="MobiDB-lite"/>
    </source>
</evidence>
<evidence type="ECO:0000256" key="1">
    <source>
        <dbReference type="ARBA" id="ARBA00000707"/>
    </source>
</evidence>
<dbReference type="SUPFAM" id="SSF52821">
    <property type="entry name" value="Rhodanese/Cell cycle control phosphatase"/>
    <property type="match status" value="1"/>
</dbReference>
<evidence type="ECO:0000259" key="8">
    <source>
        <dbReference type="PROSITE" id="PS50206"/>
    </source>
</evidence>
<dbReference type="PANTHER" id="PTHR24006">
    <property type="entry name" value="UBIQUITIN CARBOXYL-TERMINAL HYDROLASE"/>
    <property type="match status" value="1"/>
</dbReference>
<keyword evidence="4" id="KW-0833">Ubl conjugation pathway</keyword>
<sequence length="1031" mass="115948">MSPSVTNGGFNPHRTTVNGGGPTVTTGGGGGPGRRNGRIYKHFEDLSNARPDPAQINSNMSIRKLIQRADDYAKECDTCYDFRRLDVAYEAHIMACVIALELIKANNEYPSMMAEKTGELFRRFMTLVKRLQAQSDKVPDLVADIQANNRLHGTKSNQPINPMNPTISLPFRPSADPPRKQPPPVQPKPDALHGKSLNGHSPAFNTIPSSNELHARFSALRTPKNPPTSSSAPKQDPRIKTQKIDGLNLPISPSHQSSTNPQERLPTTARPKGPREPFGDLSPLKTTKGDSVPYMPRPPDAIYSPSIGSDPSMADFPSSVPRSMSYLGKGKNGSAPPVSQAKPPTVDSPNIIPSATPYHTSPNIVKDLKTTDTNSLTVTAGELVDYLNLGQGGLKVLIVDIRERTEFDQGHILAPMVICIEPIDVTLAKDKSCEELEDALSVSMPEQEHLLFQQRDKYDLVVFYNNRSSAYKRGDILDTFVQTVYHFGHTKRLKLRPKLLFGGLEAWIGLRGVDALRIKSVRTVQHVDADKHRKEFPFYKNEDDFHRRTVVSGPSSMISPDIHNKFDTQPPARPPPAFPRTKSNGVLERRPSAAASFAADVTSDCKNNSITKPPHPPYRIGMVNLGNSCYSNALLQCFFASVHLRQHLQMYEYKPGLIPKRPKSFKKRQTTAGAEPTFTASQETAIDTATQQPLQRLLKTLFEGLSSGTAPAVNPRTYWNWLKHTYYSTTRNHVAADEGLGTHAQQDVQELHQFLMDRLQDESSTLRDQPTYGDRYLTDDEQRYERSKLPLWESCAKEWDNWRATDDSIVTDMFNGLKLTTRVCHNDSSHAHRYWEPMPFLVLNMLNIPKSVESPSILDIFRQETEFGSEHQKDRTIDCFECKTKVMQTELRGMCYFPDYLVIYFPRFGADHSSNKITTPIRGFNSDNIDLSEFSAFKDEAQPPERLRRPEYRGMLGPFVYECYGAVFHRGRNCASGHYVAMRRNLDMRGEDSGNWHLFDDSNVIPMNRGPEYGDSKDGLIVMLFLKRKLD</sequence>
<keyword evidence="3" id="KW-0645">Protease</keyword>
<dbReference type="OrthoDB" id="292964at2759"/>
<dbReference type="InterPro" id="IPR001763">
    <property type="entry name" value="Rhodanese-like_dom"/>
</dbReference>
<evidence type="ECO:0000256" key="4">
    <source>
        <dbReference type="ARBA" id="ARBA00022786"/>
    </source>
</evidence>
<dbReference type="CDD" id="cd02257">
    <property type="entry name" value="Peptidase_C19"/>
    <property type="match status" value="1"/>
</dbReference>
<name>A0A9P7Z764_9HELO</name>
<evidence type="ECO:0000256" key="2">
    <source>
        <dbReference type="ARBA" id="ARBA00012759"/>
    </source>
</evidence>
<keyword evidence="6" id="KW-0788">Thiol protease</keyword>
<feature type="region of interest" description="Disordered" evidence="7">
    <location>
        <begin position="1"/>
        <end position="37"/>
    </location>
</feature>
<feature type="compositionally biased region" description="Polar residues" evidence="7">
    <location>
        <begin position="150"/>
        <end position="167"/>
    </location>
</feature>
<feature type="region of interest" description="Disordered" evidence="7">
    <location>
        <begin position="565"/>
        <end position="585"/>
    </location>
</feature>
<protein>
    <recommendedName>
        <fullName evidence="2">ubiquitinyl hydrolase 1</fullName>
        <ecNumber evidence="2">3.4.19.12</ecNumber>
    </recommendedName>
</protein>
<dbReference type="GO" id="GO:0005634">
    <property type="term" value="C:nucleus"/>
    <property type="evidence" value="ECO:0007669"/>
    <property type="project" value="TreeGrafter"/>
</dbReference>
<dbReference type="GO" id="GO:0004843">
    <property type="term" value="F:cysteine-type deubiquitinase activity"/>
    <property type="evidence" value="ECO:0007669"/>
    <property type="project" value="UniProtKB-EC"/>
</dbReference>
<evidence type="ECO:0000256" key="3">
    <source>
        <dbReference type="ARBA" id="ARBA00022670"/>
    </source>
</evidence>
<dbReference type="AlphaFoldDB" id="A0A9P7Z764"/>
<dbReference type="EMBL" id="MU253790">
    <property type="protein sequence ID" value="KAG9246848.1"/>
    <property type="molecule type" value="Genomic_DNA"/>
</dbReference>